<dbReference type="Proteomes" id="UP001138500">
    <property type="component" value="Unassembled WGS sequence"/>
</dbReference>
<protein>
    <recommendedName>
        <fullName evidence="5">Fucose-specific lectin</fullName>
    </recommendedName>
</protein>
<keyword evidence="2" id="KW-0812">Transmembrane</keyword>
<keyword evidence="2" id="KW-1133">Transmembrane helix</keyword>
<evidence type="ECO:0000313" key="4">
    <source>
        <dbReference type="Proteomes" id="UP001138500"/>
    </source>
</evidence>
<name>A0A9W7SV16_9PEZI</name>
<organism evidence="3 4">
    <name type="scientific">Teratosphaeria destructans</name>
    <dbReference type="NCBI Taxonomy" id="418781"/>
    <lineage>
        <taxon>Eukaryota</taxon>
        <taxon>Fungi</taxon>
        <taxon>Dikarya</taxon>
        <taxon>Ascomycota</taxon>
        <taxon>Pezizomycotina</taxon>
        <taxon>Dothideomycetes</taxon>
        <taxon>Dothideomycetidae</taxon>
        <taxon>Mycosphaerellales</taxon>
        <taxon>Teratosphaeriaceae</taxon>
        <taxon>Teratosphaeria</taxon>
    </lineage>
</organism>
<reference evidence="3 4" key="2">
    <citation type="journal article" date="2021" name="Curr. Genet.">
        <title>Genetic response to nitrogen starvation in the aggressive Eucalyptus foliar pathogen Teratosphaeria destructans.</title>
        <authorList>
            <person name="Havenga M."/>
            <person name="Wingfield B.D."/>
            <person name="Wingfield M.J."/>
            <person name="Dreyer L.L."/>
            <person name="Roets F."/>
            <person name="Aylward J."/>
        </authorList>
    </citation>
    <scope>NUCLEOTIDE SEQUENCE [LARGE SCALE GENOMIC DNA]</scope>
    <source>
        <strain evidence="3">CMW44962</strain>
    </source>
</reference>
<dbReference type="EMBL" id="RIBY02001112">
    <property type="protein sequence ID" value="KAH9832708.1"/>
    <property type="molecule type" value="Genomic_DNA"/>
</dbReference>
<evidence type="ECO:0000256" key="1">
    <source>
        <dbReference type="SAM" id="MobiDB-lite"/>
    </source>
</evidence>
<dbReference type="SUPFAM" id="SSF89372">
    <property type="entry name" value="Fucose-specific lectin"/>
    <property type="match status" value="1"/>
</dbReference>
<dbReference type="Gene3D" id="2.120.10.70">
    <property type="entry name" value="Fucose-specific lectin"/>
    <property type="match status" value="1"/>
</dbReference>
<reference evidence="3 4" key="1">
    <citation type="journal article" date="2018" name="IMA Fungus">
        <title>IMA Genome-F 10: Nine draft genome sequences of Claviceps purpurea s.lat., including C. arundinis, C. humidiphila, and C. cf. spartinae, pseudomolecules for the pitch canker pathogen Fusarium circinatum, draft genome of Davidsoniella eucalypti, Grosmannia galeiformis, Quambalaria eucalypti, and Teratosphaeria destructans.</title>
        <authorList>
            <person name="Wingfield B.D."/>
            <person name="Liu M."/>
            <person name="Nguyen H.D."/>
            <person name="Lane F.A."/>
            <person name="Morgan S.W."/>
            <person name="De Vos L."/>
            <person name="Wilken P.M."/>
            <person name="Duong T.A."/>
            <person name="Aylward J."/>
            <person name="Coetzee M.P."/>
            <person name="Dadej K."/>
            <person name="De Beer Z.W."/>
            <person name="Findlay W."/>
            <person name="Havenga M."/>
            <person name="Kolarik M."/>
            <person name="Menzies J.G."/>
            <person name="Naidoo K."/>
            <person name="Pochopski O."/>
            <person name="Shoukouhi P."/>
            <person name="Santana Q.C."/>
            <person name="Seifert K.A."/>
            <person name="Soal N."/>
            <person name="Steenkamp E.T."/>
            <person name="Tatham C.T."/>
            <person name="van der Nest M.A."/>
            <person name="Wingfield M.J."/>
        </authorList>
    </citation>
    <scope>NUCLEOTIDE SEQUENCE [LARGE SCALE GENOMIC DNA]</scope>
    <source>
        <strain evidence="3">CMW44962</strain>
    </source>
</reference>
<evidence type="ECO:0000256" key="2">
    <source>
        <dbReference type="SAM" id="Phobius"/>
    </source>
</evidence>
<keyword evidence="4" id="KW-1185">Reference proteome</keyword>
<evidence type="ECO:0000313" key="3">
    <source>
        <dbReference type="EMBL" id="KAH9832708.1"/>
    </source>
</evidence>
<keyword evidence="2" id="KW-0472">Membrane</keyword>
<evidence type="ECO:0008006" key="5">
    <source>
        <dbReference type="Google" id="ProtNLM"/>
    </source>
</evidence>
<sequence>MAQSPVPQYASDGDSKPLGPRVSHKRFSRPSTAFESSGLESIYDHPEAEKEVVCAPPLPPPDKAPQAPAAKQRRLCTKTRLWAIALLGVVLAIIVAIVVGLRVGLATKKPDSRHSSSMSDVDPRYSIGGAIDPVYFSTRGAFNGSGIAFASQSFSPSIQTSTHGIATVYFQYYDGTVRFVQLSPEGKWQGGDISTIVASDARNSTPLSAVSYSVNGTSSWHLFYIDRENRVRQRSNSNMTNVWTDGPINSANIVAYSADQVGMQACWYGNDYGNFDSRQTSPSGQGGFIAHPASDAGINLWCAINATAFQQWVWRASTGEWTYEQDWSDKNGHAGVGCYSWGPGTVTYVTFVNTQDTVEFWWKDTDMNGTATKGHPIDAWTNSSISIPDVNPATSLGYTNFFYAQAADTNLIMGYNVSWDAENTSFVGRPFNVADIPGLSGTRFAVNAMPTLSNGNDLVVFFQENGSDVSQYTRDSVGGVWSHVAVPIPGD</sequence>
<comment type="caution">
    <text evidence="3">The sequence shown here is derived from an EMBL/GenBank/DDBJ whole genome shotgun (WGS) entry which is preliminary data.</text>
</comment>
<proteinExistence type="predicted"/>
<feature type="region of interest" description="Disordered" evidence="1">
    <location>
        <begin position="1"/>
        <end position="40"/>
    </location>
</feature>
<feature type="transmembrane region" description="Helical" evidence="2">
    <location>
        <begin position="81"/>
        <end position="105"/>
    </location>
</feature>
<dbReference type="AlphaFoldDB" id="A0A9W7SV16"/>
<accession>A0A9W7SV16</accession>
<dbReference type="OrthoDB" id="3923199at2759"/>
<feature type="compositionally biased region" description="Polar residues" evidence="1">
    <location>
        <begin position="29"/>
        <end position="39"/>
    </location>
</feature>
<gene>
    <name evidence="3" type="ORF">Tdes44962_MAKER00188</name>
</gene>